<gene>
    <name evidence="10" type="ORF">LIER_25087</name>
</gene>
<evidence type="ECO:0000256" key="3">
    <source>
        <dbReference type="ARBA" id="ARBA00022617"/>
    </source>
</evidence>
<keyword evidence="5" id="KW-0560">Oxidoreductase</keyword>
<dbReference type="Proteomes" id="UP001454036">
    <property type="component" value="Unassembled WGS sequence"/>
</dbReference>
<organism evidence="10 11">
    <name type="scientific">Lithospermum erythrorhizon</name>
    <name type="common">Purple gromwell</name>
    <name type="synonym">Lithospermum officinale var. erythrorhizon</name>
    <dbReference type="NCBI Taxonomy" id="34254"/>
    <lineage>
        <taxon>Eukaryota</taxon>
        <taxon>Viridiplantae</taxon>
        <taxon>Streptophyta</taxon>
        <taxon>Embryophyta</taxon>
        <taxon>Tracheophyta</taxon>
        <taxon>Spermatophyta</taxon>
        <taxon>Magnoliopsida</taxon>
        <taxon>eudicotyledons</taxon>
        <taxon>Gunneridae</taxon>
        <taxon>Pentapetalae</taxon>
        <taxon>asterids</taxon>
        <taxon>lamiids</taxon>
        <taxon>Boraginales</taxon>
        <taxon>Boraginaceae</taxon>
        <taxon>Boraginoideae</taxon>
        <taxon>Lithospermeae</taxon>
        <taxon>Lithospermum</taxon>
    </lineage>
</organism>
<reference evidence="10 11" key="1">
    <citation type="submission" date="2024-01" db="EMBL/GenBank/DDBJ databases">
        <title>The complete chloroplast genome sequence of Lithospermum erythrorhizon: insights into the phylogenetic relationship among Boraginaceae species and the maternal lineages of purple gromwells.</title>
        <authorList>
            <person name="Okada T."/>
            <person name="Watanabe K."/>
        </authorList>
    </citation>
    <scope>NUCLEOTIDE SEQUENCE [LARGE SCALE GENOMIC DNA]</scope>
</reference>
<dbReference type="GO" id="GO:0046872">
    <property type="term" value="F:metal ion binding"/>
    <property type="evidence" value="ECO:0007669"/>
    <property type="project" value="UniProtKB-KW"/>
</dbReference>
<comment type="similarity">
    <text evidence="2">Belongs to the cytochrome P450 family.</text>
</comment>
<proteinExistence type="inferred from homology"/>
<keyword evidence="6" id="KW-0408">Iron</keyword>
<evidence type="ECO:0000256" key="2">
    <source>
        <dbReference type="ARBA" id="ARBA00010617"/>
    </source>
</evidence>
<dbReference type="GO" id="GO:0004497">
    <property type="term" value="F:monooxygenase activity"/>
    <property type="evidence" value="ECO:0007669"/>
    <property type="project" value="UniProtKB-KW"/>
</dbReference>
<comment type="caution">
    <text evidence="10">The sequence shown here is derived from an EMBL/GenBank/DDBJ whole genome shotgun (WGS) entry which is preliminary data.</text>
</comment>
<evidence type="ECO:0000256" key="4">
    <source>
        <dbReference type="ARBA" id="ARBA00022723"/>
    </source>
</evidence>
<dbReference type="PANTHER" id="PTHR24282:SF273">
    <property type="entry name" value="CYTOCHROME P450 CYP72A219-LIKE"/>
    <property type="match status" value="1"/>
</dbReference>
<keyword evidence="4" id="KW-0479">Metal-binding</keyword>
<evidence type="ECO:0000256" key="7">
    <source>
        <dbReference type="ARBA" id="ARBA00023033"/>
    </source>
</evidence>
<protein>
    <submittedName>
        <fullName evidence="10">Oxygenase</fullName>
    </submittedName>
</protein>
<keyword evidence="7" id="KW-0503">Monooxygenase</keyword>
<evidence type="ECO:0000313" key="11">
    <source>
        <dbReference type="Proteomes" id="UP001454036"/>
    </source>
</evidence>
<name>A0AAV3R509_LITER</name>
<dbReference type="GO" id="GO:0016020">
    <property type="term" value="C:membrane"/>
    <property type="evidence" value="ECO:0007669"/>
    <property type="project" value="UniProtKB-SubCell"/>
</dbReference>
<keyword evidence="8 9" id="KW-0472">Membrane</keyword>
<evidence type="ECO:0000256" key="5">
    <source>
        <dbReference type="ARBA" id="ARBA00023002"/>
    </source>
</evidence>
<evidence type="ECO:0000256" key="9">
    <source>
        <dbReference type="SAM" id="Phobius"/>
    </source>
</evidence>
<evidence type="ECO:0000313" key="10">
    <source>
        <dbReference type="EMBL" id="GAA0170934.1"/>
    </source>
</evidence>
<keyword evidence="9" id="KW-1133">Transmembrane helix</keyword>
<dbReference type="EMBL" id="BAABME010007458">
    <property type="protein sequence ID" value="GAA0170934.1"/>
    <property type="molecule type" value="Genomic_DNA"/>
</dbReference>
<evidence type="ECO:0000256" key="1">
    <source>
        <dbReference type="ARBA" id="ARBA00004370"/>
    </source>
</evidence>
<keyword evidence="3" id="KW-0349">Heme</keyword>
<comment type="subcellular location">
    <subcellularLocation>
        <location evidence="1">Membrane</location>
    </subcellularLocation>
</comment>
<feature type="transmembrane region" description="Helical" evidence="9">
    <location>
        <begin position="6"/>
        <end position="32"/>
    </location>
</feature>
<keyword evidence="11" id="KW-1185">Reference proteome</keyword>
<keyword evidence="9" id="KW-0812">Transmembrane</keyword>
<sequence length="216" mass="24897">MKMEFMLIIIATVSAFVVLITYTWKILNWVWITPKKMEKSLREQGFSGNSYRLLFGDLKEWNKMIQESKSKPIGLSDDIVPRLAPFFLDLVKKHSQSCFTWFGPKPALLVLDPNYIGVAFMDNGVIEFSSRLAELFADKKPDSDDLNRLKIVTMIFHEVMRLYPPLMELIGSFEGNKRARNVGRFSFELSPSYAHGPYSMITLQPQYGAHIILHKL</sequence>
<dbReference type="AlphaFoldDB" id="A0AAV3R509"/>
<evidence type="ECO:0000256" key="8">
    <source>
        <dbReference type="ARBA" id="ARBA00023136"/>
    </source>
</evidence>
<dbReference type="PANTHER" id="PTHR24282">
    <property type="entry name" value="CYTOCHROME P450 FAMILY MEMBER"/>
    <property type="match status" value="1"/>
</dbReference>
<dbReference type="InterPro" id="IPR050665">
    <property type="entry name" value="Cytochrome_P450_Monooxygen"/>
</dbReference>
<accession>A0AAV3R509</accession>
<evidence type="ECO:0000256" key="6">
    <source>
        <dbReference type="ARBA" id="ARBA00023004"/>
    </source>
</evidence>